<organism evidence="2 3">
    <name type="scientific">Paenibacillus monticola</name>
    <dbReference type="NCBI Taxonomy" id="2666075"/>
    <lineage>
        <taxon>Bacteria</taxon>
        <taxon>Bacillati</taxon>
        <taxon>Bacillota</taxon>
        <taxon>Bacilli</taxon>
        <taxon>Bacillales</taxon>
        <taxon>Paenibacillaceae</taxon>
        <taxon>Paenibacillus</taxon>
    </lineage>
</organism>
<keyword evidence="1" id="KW-0812">Transmembrane</keyword>
<dbReference type="NCBIfam" id="TIGR03733">
    <property type="entry name" value="lanti_perm_MutG"/>
    <property type="match status" value="1"/>
</dbReference>
<name>A0A7X2H413_9BACL</name>
<keyword evidence="1" id="KW-0472">Membrane</keyword>
<comment type="caution">
    <text evidence="2">The sequence shown here is derived from an EMBL/GenBank/DDBJ whole genome shotgun (WGS) entry which is preliminary data.</text>
</comment>
<feature type="transmembrane region" description="Helical" evidence="1">
    <location>
        <begin position="129"/>
        <end position="151"/>
    </location>
</feature>
<evidence type="ECO:0000313" key="3">
    <source>
        <dbReference type="Proteomes" id="UP000463051"/>
    </source>
</evidence>
<feature type="transmembrane region" description="Helical" evidence="1">
    <location>
        <begin position="158"/>
        <end position="183"/>
    </location>
</feature>
<proteinExistence type="predicted"/>
<sequence length="255" mass="28243">MSLFRALSSDWLKTKYTSIRLIVVTVPILYPLFMLWYFTKQSSQSQIYDAFFMVISVAMPIIAGLLCGLTGMQEESAGNFNAILGSTLTRTVSYISKFTLLILMTAISIFFSTLVLLAGMKWFLNVEKIQVGGFLQGAMFVLLGSLILFALHLYLSFAFGIGASVASGGAGFLIAAIFGGTIVGDHIWQYVPWTWAARLSQLPEVFIRDFQAPSGMNLPAFFREQLSMGMSAVITGTIFVLIGSIIWFNRWEGRK</sequence>
<feature type="transmembrane region" description="Helical" evidence="1">
    <location>
        <begin position="50"/>
        <end position="69"/>
    </location>
</feature>
<protein>
    <submittedName>
        <fullName evidence="2">Lantibiotic immunity ABC transporter MutG family permease subunit</fullName>
    </submittedName>
</protein>
<keyword evidence="3" id="KW-1185">Reference proteome</keyword>
<dbReference type="EMBL" id="WJXB01000003">
    <property type="protein sequence ID" value="MRN53174.1"/>
    <property type="molecule type" value="Genomic_DNA"/>
</dbReference>
<keyword evidence="1" id="KW-1133">Transmembrane helix</keyword>
<feature type="transmembrane region" description="Helical" evidence="1">
    <location>
        <begin position="21"/>
        <end position="38"/>
    </location>
</feature>
<evidence type="ECO:0000313" key="2">
    <source>
        <dbReference type="EMBL" id="MRN53174.1"/>
    </source>
</evidence>
<dbReference type="Pfam" id="PF12730">
    <property type="entry name" value="ABC2_membrane_4"/>
    <property type="match status" value="1"/>
</dbReference>
<dbReference type="CDD" id="cd21808">
    <property type="entry name" value="ABC-2_lan_permease_MutG"/>
    <property type="match status" value="1"/>
</dbReference>
<dbReference type="AlphaFoldDB" id="A0A7X2H413"/>
<gene>
    <name evidence="2" type="ORF">GJB61_09225</name>
</gene>
<dbReference type="InterPro" id="IPR022294">
    <property type="entry name" value="ABC-transptr_permeasesu"/>
</dbReference>
<feature type="transmembrane region" description="Helical" evidence="1">
    <location>
        <begin position="226"/>
        <end position="248"/>
    </location>
</feature>
<evidence type="ECO:0000256" key="1">
    <source>
        <dbReference type="SAM" id="Phobius"/>
    </source>
</evidence>
<accession>A0A7X2H413</accession>
<dbReference type="Proteomes" id="UP000463051">
    <property type="component" value="Unassembled WGS sequence"/>
</dbReference>
<feature type="transmembrane region" description="Helical" evidence="1">
    <location>
        <begin position="98"/>
        <end position="123"/>
    </location>
</feature>
<dbReference type="RefSeq" id="WP_154118229.1">
    <property type="nucleotide sequence ID" value="NZ_WJXB01000003.1"/>
</dbReference>
<reference evidence="2 3" key="1">
    <citation type="submission" date="2019-11" db="EMBL/GenBank/DDBJ databases">
        <title>Paenibacillus monticola sp. nov., a novel PGPR strain isolated from mountain sample in China.</title>
        <authorList>
            <person name="Zhao Q."/>
            <person name="Li H.-P."/>
            <person name="Zhang J.-L."/>
        </authorList>
    </citation>
    <scope>NUCLEOTIDE SEQUENCE [LARGE SCALE GENOMIC DNA]</scope>
    <source>
        <strain evidence="2 3">LC-T2</strain>
    </source>
</reference>